<proteinExistence type="predicted"/>
<organism evidence="1 2">
    <name type="scientific">Allgaiera indica</name>
    <dbReference type="NCBI Taxonomy" id="765699"/>
    <lineage>
        <taxon>Bacteria</taxon>
        <taxon>Pseudomonadati</taxon>
        <taxon>Pseudomonadota</taxon>
        <taxon>Alphaproteobacteria</taxon>
        <taxon>Rhodobacterales</taxon>
        <taxon>Paracoccaceae</taxon>
        <taxon>Allgaiera</taxon>
    </lineage>
</organism>
<evidence type="ECO:0000313" key="2">
    <source>
        <dbReference type="Proteomes" id="UP000199541"/>
    </source>
</evidence>
<dbReference type="Proteomes" id="UP000199541">
    <property type="component" value="Unassembled WGS sequence"/>
</dbReference>
<comment type="caution">
    <text evidence="1">The sequence shown here is derived from an EMBL/GenBank/DDBJ whole genome shotgun (WGS) entry which is preliminary data.</text>
</comment>
<dbReference type="InterPro" id="IPR007833">
    <property type="entry name" value="Capsule_polysaccharide_synth"/>
</dbReference>
<reference evidence="1 2" key="1">
    <citation type="submission" date="2016-10" db="EMBL/GenBank/DDBJ databases">
        <authorList>
            <person name="Varghese N."/>
            <person name="Submissions S."/>
        </authorList>
    </citation>
    <scope>NUCLEOTIDE SEQUENCE [LARGE SCALE GENOMIC DNA]</scope>
    <source>
        <strain evidence="1 2">DSM 24802</strain>
    </source>
</reference>
<name>A0A1H2ZNA7_9RHOB</name>
<sequence length="444" mass="50318">MARHGARDRASRHPAAIISGSGRHFLLLQGPHGPFFHRLGGMLRAAGGTVHRVGFNRGDQAFWFDAPGYIPYQGAPEDWPDTFRDLVHRHGITDLVLYGDTRPIHSQAIAAARAQNLTIHVFEEGYLRPYWITYERDGANGHSKLMDMSIAQMQQALDQLDMELPDAPARWGDMRHHIFYGALYHFLVMTRNQAYRAFHPHRALSVTQEFRLYLRRLLLMPAHALERIAATRRIKHGGFPFHLVLLQLEHDSSFVMHSPFSTMTEFVALCIEGFARGAPPHHHLVFKAHPLEDGRVPVAREIRRLAAEHGVAKRVHFVRGGKLAGLLNHARSAVTVNSTAAQQVLWRGLPLKVFGAAVYAKPEFVSDQPLATFFARPSRPDSRAYRDYRHYLLETSQVPGGFYSARGRRELLRQVVDMMLTPEDPYDALQSGNAAPRQQLRLLK</sequence>
<evidence type="ECO:0000313" key="1">
    <source>
        <dbReference type="EMBL" id="SDX18887.1"/>
    </source>
</evidence>
<keyword evidence="2" id="KW-1185">Reference proteome</keyword>
<protein>
    <submittedName>
        <fullName evidence="1">Capsular polysaccharide export protein</fullName>
    </submittedName>
</protein>
<dbReference type="EMBL" id="FNOB01000011">
    <property type="protein sequence ID" value="SDX18887.1"/>
    <property type="molecule type" value="Genomic_DNA"/>
</dbReference>
<accession>A0A1H2ZNA7</accession>
<gene>
    <name evidence="1" type="ORF">SAMN05444006_11195</name>
</gene>
<dbReference type="Pfam" id="PF05159">
    <property type="entry name" value="Capsule_synth"/>
    <property type="match status" value="1"/>
</dbReference>